<name>A0A2P2PNF2_RHIMU</name>
<accession>A0A2P2PNF2</accession>
<organism evidence="1">
    <name type="scientific">Rhizophora mucronata</name>
    <name type="common">Asiatic mangrove</name>
    <dbReference type="NCBI Taxonomy" id="61149"/>
    <lineage>
        <taxon>Eukaryota</taxon>
        <taxon>Viridiplantae</taxon>
        <taxon>Streptophyta</taxon>
        <taxon>Embryophyta</taxon>
        <taxon>Tracheophyta</taxon>
        <taxon>Spermatophyta</taxon>
        <taxon>Magnoliopsida</taxon>
        <taxon>eudicotyledons</taxon>
        <taxon>Gunneridae</taxon>
        <taxon>Pentapetalae</taxon>
        <taxon>rosids</taxon>
        <taxon>fabids</taxon>
        <taxon>Malpighiales</taxon>
        <taxon>Rhizophoraceae</taxon>
        <taxon>Rhizophora</taxon>
    </lineage>
</organism>
<dbReference type="EMBL" id="GGEC01075789">
    <property type="protein sequence ID" value="MBX56273.1"/>
    <property type="molecule type" value="Transcribed_RNA"/>
</dbReference>
<dbReference type="AlphaFoldDB" id="A0A2P2PNF2"/>
<proteinExistence type="predicted"/>
<sequence length="43" mass="5241">MHPVQKRRARKPQKATFRLLFSGMERTIFEIWFVTSKNLTIYN</sequence>
<evidence type="ECO:0000313" key="1">
    <source>
        <dbReference type="EMBL" id="MBX56273.1"/>
    </source>
</evidence>
<reference evidence="1" key="1">
    <citation type="submission" date="2018-02" db="EMBL/GenBank/DDBJ databases">
        <title>Rhizophora mucronata_Transcriptome.</title>
        <authorList>
            <person name="Meera S.P."/>
            <person name="Sreeshan A."/>
            <person name="Augustine A."/>
        </authorList>
    </citation>
    <scope>NUCLEOTIDE SEQUENCE</scope>
    <source>
        <tissue evidence="1">Leaf</tissue>
    </source>
</reference>
<protein>
    <submittedName>
        <fullName evidence="1">Uncharacterized protein</fullName>
    </submittedName>
</protein>